<dbReference type="AlphaFoldDB" id="A0A3B6AUV3"/>
<feature type="region of interest" description="Disordered" evidence="1">
    <location>
        <begin position="64"/>
        <end position="108"/>
    </location>
</feature>
<accession>A0A3B6AUV3</accession>
<dbReference type="EnsemblPlants" id="TraesCS2A02G181000.1">
    <property type="protein sequence ID" value="TraesCS2A02G181000.1"/>
    <property type="gene ID" value="TraesCS2A02G181000"/>
</dbReference>
<reference evidence="2" key="2">
    <citation type="submission" date="2018-10" db="UniProtKB">
        <authorList>
            <consortium name="EnsemblPlants"/>
        </authorList>
    </citation>
    <scope>IDENTIFICATION</scope>
</reference>
<evidence type="ECO:0000256" key="1">
    <source>
        <dbReference type="SAM" id="MobiDB-lite"/>
    </source>
</evidence>
<proteinExistence type="predicted"/>
<reference evidence="2" key="1">
    <citation type="submission" date="2018-08" db="EMBL/GenBank/DDBJ databases">
        <authorList>
            <person name="Rossello M."/>
        </authorList>
    </citation>
    <scope>NUCLEOTIDE SEQUENCE [LARGE SCALE GENOMIC DNA]</scope>
    <source>
        <strain evidence="2">cv. Chinese Spring</strain>
    </source>
</reference>
<dbReference type="Proteomes" id="UP000019116">
    <property type="component" value="Chromosome 2A"/>
</dbReference>
<evidence type="ECO:0000313" key="2">
    <source>
        <dbReference type="EnsemblPlants" id="TraesCS2A02G181000.1"/>
    </source>
</evidence>
<feature type="compositionally biased region" description="Basic and acidic residues" evidence="1">
    <location>
        <begin position="79"/>
        <end position="91"/>
    </location>
</feature>
<keyword evidence="3" id="KW-1185">Reference proteome</keyword>
<name>A0A3B6AUV3_WHEAT</name>
<dbReference type="Gramene" id="TraesWEE_scaffold_088288_01G000100.1">
    <property type="protein sequence ID" value="TraesWEE_scaffold_088288_01G000100.1"/>
    <property type="gene ID" value="TraesWEE_scaffold_088288_01G000100"/>
</dbReference>
<dbReference type="PaxDb" id="4565-Traes_2AS_AB5AB7451.1"/>
<protein>
    <submittedName>
        <fullName evidence="2">Uncharacterized protein</fullName>
    </submittedName>
</protein>
<dbReference type="Gramene" id="TraesCS2A03G0376000.1">
    <property type="protein sequence ID" value="TraesCS2A03G0376000.1.CDS"/>
    <property type="gene ID" value="TraesCS2A03G0376000"/>
</dbReference>
<evidence type="ECO:0000313" key="3">
    <source>
        <dbReference type="Proteomes" id="UP000019116"/>
    </source>
</evidence>
<dbReference type="Gramene" id="TraesCS2A02G181000.1">
    <property type="protein sequence ID" value="TraesCS2A02G181000.1"/>
    <property type="gene ID" value="TraesCS2A02G181000"/>
</dbReference>
<sequence>MVFCSVTVMGRGWKYHDGDLCRRDGSATRARTMWTPDLGQHAGMARGVLETAARARTAWTADLGKSPGRAEVSPRWHGHGGEDGADTRGQDGRQAGRGFLKTAQPPGRGRWGKGRFVVWWRRRSRTYCFLRRRMHCSIPCGGSIVGLSSSCAGAVCRQNIFS</sequence>
<organism evidence="2">
    <name type="scientific">Triticum aestivum</name>
    <name type="common">Wheat</name>
    <dbReference type="NCBI Taxonomy" id="4565"/>
    <lineage>
        <taxon>Eukaryota</taxon>
        <taxon>Viridiplantae</taxon>
        <taxon>Streptophyta</taxon>
        <taxon>Embryophyta</taxon>
        <taxon>Tracheophyta</taxon>
        <taxon>Spermatophyta</taxon>
        <taxon>Magnoliopsida</taxon>
        <taxon>Liliopsida</taxon>
        <taxon>Poales</taxon>
        <taxon>Poaceae</taxon>
        <taxon>BOP clade</taxon>
        <taxon>Pooideae</taxon>
        <taxon>Triticodae</taxon>
        <taxon>Triticeae</taxon>
        <taxon>Triticinae</taxon>
        <taxon>Triticum</taxon>
    </lineage>
</organism>